<dbReference type="GO" id="GO:0006352">
    <property type="term" value="P:DNA-templated transcription initiation"/>
    <property type="evidence" value="ECO:0007669"/>
    <property type="project" value="InterPro"/>
</dbReference>
<dbReference type="GO" id="GO:0003677">
    <property type="term" value="F:DNA binding"/>
    <property type="evidence" value="ECO:0007669"/>
    <property type="project" value="InterPro"/>
</dbReference>
<dbReference type="PANTHER" id="PTHR32248:SF4">
    <property type="entry name" value="RNA POLYMERASE SIGMA-54 FACTOR"/>
    <property type="match status" value="1"/>
</dbReference>
<reference evidence="2" key="1">
    <citation type="submission" date="2021-04" db="EMBL/GenBank/DDBJ databases">
        <title>Whole genome sequencing of Enterococci isolates from hospitalized patients.</title>
        <authorList>
            <person name="Ogoti B.M."/>
            <person name="Onyambu F.G."/>
        </authorList>
    </citation>
    <scope>NUCLEOTIDE SEQUENCE</scope>
    <source>
        <strain evidence="2">242</strain>
    </source>
</reference>
<dbReference type="InterPro" id="IPR038709">
    <property type="entry name" value="RpoN_core-bd_sf"/>
</dbReference>
<sequence length="74" mass="8412">MSQVNHQQFSGEQQKAMLLLIHNLDENGYLRTQLDDICIPGIYPAVLEECLSILQELEPHGIGARNLQECLCFK</sequence>
<dbReference type="Gene3D" id="1.10.10.1330">
    <property type="entry name" value="RNA polymerase sigma-54 factor, core-binding domain"/>
    <property type="match status" value="1"/>
</dbReference>
<protein>
    <recommendedName>
        <fullName evidence="1">RNA polymerase sigma factor 54 core-binding domain-containing protein</fullName>
    </recommendedName>
</protein>
<dbReference type="EMBL" id="JAGTPW010000023">
    <property type="protein sequence ID" value="MBR8645026.1"/>
    <property type="molecule type" value="Genomic_DNA"/>
</dbReference>
<gene>
    <name evidence="2" type="ORF">KEH51_14355</name>
</gene>
<organism evidence="2 3">
    <name type="scientific">Peribacillus frigoritolerans</name>
    <dbReference type="NCBI Taxonomy" id="450367"/>
    <lineage>
        <taxon>Bacteria</taxon>
        <taxon>Bacillati</taxon>
        <taxon>Bacillota</taxon>
        <taxon>Bacilli</taxon>
        <taxon>Bacillales</taxon>
        <taxon>Bacillaceae</taxon>
        <taxon>Peribacillus</taxon>
    </lineage>
</organism>
<dbReference type="GO" id="GO:0001216">
    <property type="term" value="F:DNA-binding transcription activator activity"/>
    <property type="evidence" value="ECO:0007669"/>
    <property type="project" value="InterPro"/>
</dbReference>
<dbReference type="GO" id="GO:0016987">
    <property type="term" value="F:sigma factor activity"/>
    <property type="evidence" value="ECO:0007669"/>
    <property type="project" value="InterPro"/>
</dbReference>
<dbReference type="PANTHER" id="PTHR32248">
    <property type="entry name" value="RNA POLYMERASE SIGMA-54 FACTOR"/>
    <property type="match status" value="1"/>
</dbReference>
<dbReference type="InterPro" id="IPR007046">
    <property type="entry name" value="RNA_pol_sigma_54_core-bd"/>
</dbReference>
<evidence type="ECO:0000259" key="1">
    <source>
        <dbReference type="Pfam" id="PF04963"/>
    </source>
</evidence>
<dbReference type="InterPro" id="IPR000394">
    <property type="entry name" value="RNA_pol_sigma_54"/>
</dbReference>
<evidence type="ECO:0000313" key="3">
    <source>
        <dbReference type="Proteomes" id="UP000680045"/>
    </source>
</evidence>
<comment type="caution">
    <text evidence="2">The sequence shown here is derived from an EMBL/GenBank/DDBJ whole genome shotgun (WGS) entry which is preliminary data.</text>
</comment>
<feature type="domain" description="RNA polymerase sigma factor 54 core-binding" evidence="1">
    <location>
        <begin position="1"/>
        <end position="73"/>
    </location>
</feature>
<dbReference type="AlphaFoldDB" id="A0A941FKC5"/>
<dbReference type="Proteomes" id="UP000680045">
    <property type="component" value="Unassembled WGS sequence"/>
</dbReference>
<accession>A0A941FKC5</accession>
<evidence type="ECO:0000313" key="2">
    <source>
        <dbReference type="EMBL" id="MBR8645026.1"/>
    </source>
</evidence>
<dbReference type="Pfam" id="PF04963">
    <property type="entry name" value="Sigma54_CBD"/>
    <property type="match status" value="1"/>
</dbReference>
<name>A0A941FKC5_9BACI</name>
<proteinExistence type="predicted"/>